<sequence>MAKKGWEGAVLKLYRAKDYTFTVLDAEPVTDHFQRVRVSGGGLLAHHELHPTMWVRLWFDHPEGKAHQRAFTLVDADVAADEFTLEFAIHDGVASRWALAAQPGDTIEASLQGSALTLPSPAPSAYVIAGDIASLPAINSLLDAIGDVDAHVYLEWVHESDRTLPVRSRSRDRVTWVARERSGEALVEAVTKAPGEIGVDASSLYGWAACDAVSTRAITKVFKETYGLPKGSIKTLGYWQP</sequence>
<proteinExistence type="predicted"/>
<dbReference type="SUPFAM" id="SSF63380">
    <property type="entry name" value="Riboflavin synthase domain-like"/>
    <property type="match status" value="1"/>
</dbReference>
<feature type="domain" description="FAD-binding FR-type" evidence="1">
    <location>
        <begin position="16"/>
        <end position="119"/>
    </location>
</feature>
<dbReference type="InterPro" id="IPR013113">
    <property type="entry name" value="SIP_FAD-bd"/>
</dbReference>
<dbReference type="CDD" id="cd06193">
    <property type="entry name" value="siderophore_interacting"/>
    <property type="match status" value="1"/>
</dbReference>
<dbReference type="InterPro" id="IPR017938">
    <property type="entry name" value="Riboflavin_synthase-like_b-brl"/>
</dbReference>
<dbReference type="Proteomes" id="UP000037397">
    <property type="component" value="Unassembled WGS sequence"/>
</dbReference>
<dbReference type="EMBL" id="LAIR01000002">
    <property type="protein sequence ID" value="KNX38547.1"/>
    <property type="molecule type" value="Genomic_DNA"/>
</dbReference>
<accession>A0A0L6CLB0</accession>
<dbReference type="OrthoDB" id="9814826at2"/>
<gene>
    <name evidence="2" type="ORF">VV01_17575</name>
</gene>
<organism evidence="2 3">
    <name type="scientific">Luteipulveratus halotolerans</name>
    <dbReference type="NCBI Taxonomy" id="1631356"/>
    <lineage>
        <taxon>Bacteria</taxon>
        <taxon>Bacillati</taxon>
        <taxon>Actinomycetota</taxon>
        <taxon>Actinomycetes</taxon>
        <taxon>Micrococcales</taxon>
        <taxon>Dermacoccaceae</taxon>
        <taxon>Luteipulveratus</taxon>
    </lineage>
</organism>
<dbReference type="Gene3D" id="3.40.50.80">
    <property type="entry name" value="Nucleotide-binding domain of ferredoxin-NADP reductase (FNR) module"/>
    <property type="match status" value="1"/>
</dbReference>
<dbReference type="AlphaFoldDB" id="A0A0L6CLB0"/>
<dbReference type="PANTHER" id="PTHR30157">
    <property type="entry name" value="FERRIC REDUCTASE, NADPH-DEPENDENT"/>
    <property type="match status" value="1"/>
</dbReference>
<dbReference type="STRING" id="1631356.VV01_17575"/>
<evidence type="ECO:0000313" key="3">
    <source>
        <dbReference type="Proteomes" id="UP000037397"/>
    </source>
</evidence>
<dbReference type="InterPro" id="IPR039374">
    <property type="entry name" value="SIP_fam"/>
</dbReference>
<evidence type="ECO:0000259" key="1">
    <source>
        <dbReference type="PROSITE" id="PS51384"/>
    </source>
</evidence>
<keyword evidence="3" id="KW-1185">Reference proteome</keyword>
<dbReference type="InterPro" id="IPR039261">
    <property type="entry name" value="FNR_nucleotide-bd"/>
</dbReference>
<dbReference type="Pfam" id="PF04954">
    <property type="entry name" value="SIP"/>
    <property type="match status" value="1"/>
</dbReference>
<reference evidence="3" key="1">
    <citation type="submission" date="2015-03" db="EMBL/GenBank/DDBJ databases">
        <title>Luteipulveratus halotolerans sp. nov., a novel actinobacterium (Dermacoccaceae) from Sarawak, Malaysia.</title>
        <authorList>
            <person name="Juboi H."/>
            <person name="Basik A."/>
            <person name="Shamsul S.S."/>
            <person name="Arnold P."/>
            <person name="Schmitt E.K."/>
            <person name="Sanglier J.-J."/>
            <person name="Yeo T."/>
        </authorList>
    </citation>
    <scope>NUCLEOTIDE SEQUENCE [LARGE SCALE GENOMIC DNA]</scope>
    <source>
        <strain evidence="3">C296001</strain>
    </source>
</reference>
<dbReference type="Pfam" id="PF08021">
    <property type="entry name" value="FAD_binding_9"/>
    <property type="match status" value="1"/>
</dbReference>
<dbReference type="InterPro" id="IPR017927">
    <property type="entry name" value="FAD-bd_FR_type"/>
</dbReference>
<evidence type="ECO:0000313" key="2">
    <source>
        <dbReference type="EMBL" id="KNX38547.1"/>
    </source>
</evidence>
<dbReference type="GO" id="GO:0016491">
    <property type="term" value="F:oxidoreductase activity"/>
    <property type="evidence" value="ECO:0007669"/>
    <property type="project" value="InterPro"/>
</dbReference>
<dbReference type="InterPro" id="IPR007037">
    <property type="entry name" value="SIP_rossman_dom"/>
</dbReference>
<comment type="caution">
    <text evidence="2">The sequence shown here is derived from an EMBL/GenBank/DDBJ whole genome shotgun (WGS) entry which is preliminary data.</text>
</comment>
<protein>
    <recommendedName>
        <fullName evidence="1">FAD-binding FR-type domain-containing protein</fullName>
    </recommendedName>
</protein>
<name>A0A0L6CLB0_9MICO</name>
<dbReference type="PANTHER" id="PTHR30157:SF0">
    <property type="entry name" value="NADPH-DEPENDENT FERRIC-CHELATE REDUCTASE"/>
    <property type="match status" value="1"/>
</dbReference>
<dbReference type="PROSITE" id="PS51384">
    <property type="entry name" value="FAD_FR"/>
    <property type="match status" value="1"/>
</dbReference>
<dbReference type="RefSeq" id="WP_050672006.1">
    <property type="nucleotide sequence ID" value="NZ_LAIR01000002.1"/>
</dbReference>
<dbReference type="Gene3D" id="2.40.30.10">
    <property type="entry name" value="Translation factors"/>
    <property type="match status" value="1"/>
</dbReference>